<feature type="binding site" evidence="7">
    <location>
        <position position="133"/>
    </location>
    <ligand>
        <name>a 1,2-diacyl-sn-glycero-3-phospho-(1'-sn-glycerol)</name>
        <dbReference type="ChEBI" id="CHEBI:64716"/>
    </ligand>
</feature>
<protein>
    <recommendedName>
        <fullName evidence="7">Phosphatidylglycerol--prolipoprotein diacylglyceryl transferase</fullName>
        <ecNumber evidence="7">2.5.1.145</ecNumber>
    </recommendedName>
</protein>
<keyword evidence="3 7" id="KW-0808">Transferase</keyword>
<keyword evidence="2 7" id="KW-1003">Cell membrane</keyword>
<dbReference type="GO" id="GO:0005886">
    <property type="term" value="C:plasma membrane"/>
    <property type="evidence" value="ECO:0007669"/>
    <property type="project" value="UniProtKB-SubCell"/>
</dbReference>
<dbReference type="STRING" id="633697.EubceDRAFT1_1290"/>
<reference evidence="8 9" key="1">
    <citation type="submission" date="2010-08" db="EMBL/GenBank/DDBJ databases">
        <authorList>
            <consortium name="US DOE Joint Genome Institute (JGI-PGF)"/>
            <person name="Lucas S."/>
            <person name="Copeland A."/>
            <person name="Lapidus A."/>
            <person name="Cheng J.-F."/>
            <person name="Bruce D."/>
            <person name="Goodwin L."/>
            <person name="Pitluck S."/>
            <person name="Land M.L."/>
            <person name="Hauser L."/>
            <person name="Chang Y.-J."/>
            <person name="Anderson I.J."/>
            <person name="Johnson E."/>
            <person name="Mulhopadhyay B."/>
            <person name="Kyrpides N."/>
            <person name="Woyke T.J."/>
        </authorList>
    </citation>
    <scope>NUCLEOTIDE SEQUENCE [LARGE SCALE GENOMIC DNA]</scope>
    <source>
        <strain evidence="8 9">6</strain>
    </source>
</reference>
<evidence type="ECO:0000313" key="9">
    <source>
        <dbReference type="Proteomes" id="UP000005753"/>
    </source>
</evidence>
<comment type="pathway">
    <text evidence="7">Protein modification; lipoprotein biosynthesis (diacylglyceryl transfer).</text>
</comment>
<dbReference type="NCBIfam" id="TIGR00544">
    <property type="entry name" value="lgt"/>
    <property type="match status" value="1"/>
</dbReference>
<feature type="transmembrane region" description="Helical" evidence="7">
    <location>
        <begin position="232"/>
        <end position="251"/>
    </location>
</feature>
<evidence type="ECO:0000256" key="4">
    <source>
        <dbReference type="ARBA" id="ARBA00022692"/>
    </source>
</evidence>
<dbReference type="AlphaFoldDB" id="I5ATI2"/>
<proteinExistence type="inferred from homology"/>
<dbReference type="Proteomes" id="UP000005753">
    <property type="component" value="Chromosome"/>
</dbReference>
<dbReference type="EC" id="2.5.1.145" evidence="7"/>
<dbReference type="OrthoDB" id="871140at2"/>
<dbReference type="GO" id="GO:0042158">
    <property type="term" value="P:lipoprotein biosynthetic process"/>
    <property type="evidence" value="ECO:0007669"/>
    <property type="project" value="UniProtKB-UniRule"/>
</dbReference>
<dbReference type="HOGENOM" id="CLU_013386_1_2_9"/>
<dbReference type="eggNOG" id="COG0682">
    <property type="taxonomic scope" value="Bacteria"/>
</dbReference>
<evidence type="ECO:0000256" key="5">
    <source>
        <dbReference type="ARBA" id="ARBA00022989"/>
    </source>
</evidence>
<dbReference type="UniPathway" id="UPA00664"/>
<dbReference type="PANTHER" id="PTHR30589">
    <property type="entry name" value="PROLIPOPROTEIN DIACYLGLYCERYL TRANSFERASE"/>
    <property type="match status" value="1"/>
</dbReference>
<evidence type="ECO:0000256" key="6">
    <source>
        <dbReference type="ARBA" id="ARBA00023136"/>
    </source>
</evidence>
<feature type="transmembrane region" description="Helical" evidence="7">
    <location>
        <begin position="121"/>
        <end position="146"/>
    </location>
</feature>
<sequence>MYNDLFSIGPLTFHTYGLMTAIGIISAYLMAENRAKKRKLSETKVNKVFGLVIACVIFGYTGSKLLYISTVLPQLLDGRMSLMDGISNGWVVFGGLLGGILGGVLYCKWQKESFWEYADLAIPAVALAQGFGRIGCFFAGCCYGAHTSSSWFFTEFSHSLYAPNHVKLVPTQLIMSAGDFLICLGLLLYEKNKQKYRGELIALYLVVYSIGRFIVEFWRGDLIRGQVGPLSTSQFIGLFTVTAGLILWYALRVKVKEEMTVMTGEVTADPETAENEDKVAQ</sequence>
<feature type="transmembrane region" description="Helical" evidence="7">
    <location>
        <begin position="89"/>
        <end position="109"/>
    </location>
</feature>
<feature type="transmembrane region" description="Helical" evidence="7">
    <location>
        <begin position="48"/>
        <end position="69"/>
    </location>
</feature>
<comment type="subcellular location">
    <subcellularLocation>
        <location evidence="7">Cell membrane</location>
        <topology evidence="7">Multi-pass membrane protein</topology>
    </subcellularLocation>
</comment>
<feature type="transmembrane region" description="Helical" evidence="7">
    <location>
        <begin position="166"/>
        <end position="189"/>
    </location>
</feature>
<comment type="catalytic activity">
    <reaction evidence="7">
        <text>L-cysteinyl-[prolipoprotein] + a 1,2-diacyl-sn-glycero-3-phospho-(1'-sn-glycerol) = an S-1,2-diacyl-sn-glyceryl-L-cysteinyl-[prolipoprotein] + sn-glycerol 1-phosphate + H(+)</text>
        <dbReference type="Rhea" id="RHEA:56712"/>
        <dbReference type="Rhea" id="RHEA-COMP:14679"/>
        <dbReference type="Rhea" id="RHEA-COMP:14680"/>
        <dbReference type="ChEBI" id="CHEBI:15378"/>
        <dbReference type="ChEBI" id="CHEBI:29950"/>
        <dbReference type="ChEBI" id="CHEBI:57685"/>
        <dbReference type="ChEBI" id="CHEBI:64716"/>
        <dbReference type="ChEBI" id="CHEBI:140658"/>
        <dbReference type="EC" id="2.5.1.145"/>
    </reaction>
</comment>
<accession>I5ATI2</accession>
<dbReference type="GO" id="GO:0008961">
    <property type="term" value="F:phosphatidylglycerol-prolipoprotein diacylglyceryl transferase activity"/>
    <property type="evidence" value="ECO:0007669"/>
    <property type="project" value="UniProtKB-UniRule"/>
</dbReference>
<dbReference type="InterPro" id="IPR001640">
    <property type="entry name" value="Lgt"/>
</dbReference>
<name>I5ATI2_EUBC6</name>
<keyword evidence="6 7" id="KW-0472">Membrane</keyword>
<feature type="transmembrane region" description="Helical" evidence="7">
    <location>
        <begin position="201"/>
        <end position="220"/>
    </location>
</feature>
<comment type="function">
    <text evidence="7">Catalyzes the transfer of the diacylglyceryl group from phosphatidylglycerol to the sulfhydryl group of the N-terminal cysteine of a prolipoprotein, the first step in the formation of mature lipoproteins.</text>
</comment>
<feature type="transmembrane region" description="Helical" evidence="7">
    <location>
        <begin position="6"/>
        <end position="28"/>
    </location>
</feature>
<comment type="similarity">
    <text evidence="1 7">Belongs to the Lgt family.</text>
</comment>
<gene>
    <name evidence="7" type="primary">lgt</name>
    <name evidence="8" type="ORF">EubceDRAFT1_1290</name>
</gene>
<organism evidence="8 9">
    <name type="scientific">Eubacterium cellulosolvens (strain ATCC 43171 / JCM 9499 / 6)</name>
    <name type="common">Cillobacterium cellulosolvens</name>
    <dbReference type="NCBI Taxonomy" id="633697"/>
    <lineage>
        <taxon>Bacteria</taxon>
        <taxon>Bacillati</taxon>
        <taxon>Bacillota</taxon>
        <taxon>Clostridia</taxon>
        <taxon>Eubacteriales</taxon>
        <taxon>Eubacteriaceae</taxon>
        <taxon>Eubacterium</taxon>
    </lineage>
</organism>
<evidence type="ECO:0000256" key="3">
    <source>
        <dbReference type="ARBA" id="ARBA00022679"/>
    </source>
</evidence>
<keyword evidence="4 7" id="KW-0812">Transmembrane</keyword>
<keyword evidence="5 7" id="KW-1133">Transmembrane helix</keyword>
<evidence type="ECO:0000256" key="7">
    <source>
        <dbReference type="HAMAP-Rule" id="MF_01147"/>
    </source>
</evidence>
<reference evidence="8 9" key="2">
    <citation type="submission" date="2012-02" db="EMBL/GenBank/DDBJ databases">
        <title>Improved High-Quality Draft sequence of Eubacterium cellulosolvens 6.</title>
        <authorList>
            <consortium name="US DOE Joint Genome Institute"/>
            <person name="Lucas S."/>
            <person name="Han J."/>
            <person name="Lapidus A."/>
            <person name="Cheng J.-F."/>
            <person name="Goodwin L."/>
            <person name="Pitluck S."/>
            <person name="Peters L."/>
            <person name="Mikhailova N."/>
            <person name="Gu W."/>
            <person name="Detter J.C."/>
            <person name="Han C."/>
            <person name="Tapia R."/>
            <person name="Land M."/>
            <person name="Hauser L."/>
            <person name="Kyrpides N."/>
            <person name="Ivanova N."/>
            <person name="Pagani I."/>
            <person name="Johnson E."/>
            <person name="Mukhopadhyay B."/>
            <person name="Anderson I."/>
            <person name="Woyke T."/>
        </authorList>
    </citation>
    <scope>NUCLEOTIDE SEQUENCE [LARGE SCALE GENOMIC DNA]</scope>
    <source>
        <strain evidence="8 9">6</strain>
    </source>
</reference>
<evidence type="ECO:0000256" key="1">
    <source>
        <dbReference type="ARBA" id="ARBA00007150"/>
    </source>
</evidence>
<evidence type="ECO:0000256" key="2">
    <source>
        <dbReference type="ARBA" id="ARBA00022475"/>
    </source>
</evidence>
<dbReference type="Pfam" id="PF01790">
    <property type="entry name" value="LGT"/>
    <property type="match status" value="1"/>
</dbReference>
<keyword evidence="9" id="KW-1185">Reference proteome</keyword>
<dbReference type="HAMAP" id="MF_01147">
    <property type="entry name" value="Lgt"/>
    <property type="match status" value="1"/>
</dbReference>
<dbReference type="PANTHER" id="PTHR30589:SF0">
    <property type="entry name" value="PHOSPHATIDYLGLYCEROL--PROLIPOPROTEIN DIACYLGLYCERYL TRANSFERASE"/>
    <property type="match status" value="1"/>
</dbReference>
<evidence type="ECO:0000313" key="8">
    <source>
        <dbReference type="EMBL" id="EIM57105.1"/>
    </source>
</evidence>
<dbReference type="EMBL" id="CM001487">
    <property type="protein sequence ID" value="EIM57105.1"/>
    <property type="molecule type" value="Genomic_DNA"/>
</dbReference>
<keyword evidence="8" id="KW-0449">Lipoprotein</keyword>